<evidence type="ECO:0000256" key="7">
    <source>
        <dbReference type="ARBA" id="ARBA00022801"/>
    </source>
</evidence>
<evidence type="ECO:0000256" key="5">
    <source>
        <dbReference type="ARBA" id="ARBA00022525"/>
    </source>
</evidence>
<dbReference type="SMART" id="SM00155">
    <property type="entry name" value="PLDc"/>
    <property type="match status" value="2"/>
</dbReference>
<evidence type="ECO:0000256" key="6">
    <source>
        <dbReference type="ARBA" id="ARBA00022737"/>
    </source>
</evidence>
<proteinExistence type="predicted"/>
<accession>A0A094YTB8</accession>
<dbReference type="Pfam" id="PF13091">
    <property type="entry name" value="PLDc_2"/>
    <property type="match status" value="1"/>
</dbReference>
<gene>
    <name evidence="11" type="ORF">AtDm6_1516</name>
</gene>
<comment type="function">
    <text evidence="2">Could be a virulence factor.</text>
</comment>
<keyword evidence="6" id="KW-0677">Repeat</keyword>
<name>A0A094YTB8_9PROT</name>
<dbReference type="Proteomes" id="UP000029448">
    <property type="component" value="Unassembled WGS sequence"/>
</dbReference>
<dbReference type="PATRIC" id="fig|104102.7.peg.1500"/>
<comment type="catalytic activity">
    <reaction evidence="1">
        <text>a 1,2-diacyl-sn-glycero-3-phosphocholine + H2O = a 1,2-diacyl-sn-glycero-3-phosphate + choline + H(+)</text>
        <dbReference type="Rhea" id="RHEA:14445"/>
        <dbReference type="ChEBI" id="CHEBI:15354"/>
        <dbReference type="ChEBI" id="CHEBI:15377"/>
        <dbReference type="ChEBI" id="CHEBI:15378"/>
        <dbReference type="ChEBI" id="CHEBI:57643"/>
        <dbReference type="ChEBI" id="CHEBI:58608"/>
        <dbReference type="EC" id="3.1.4.4"/>
    </reaction>
</comment>
<dbReference type="EMBL" id="JOKM01000054">
    <property type="protein sequence ID" value="KGB23884.1"/>
    <property type="molecule type" value="Genomic_DNA"/>
</dbReference>
<reference evidence="11 12" key="1">
    <citation type="submission" date="2014-06" db="EMBL/GenBank/DDBJ databases">
        <title>Functional and comparative genomic analyses of the Drosophila gut microbiota identify candidate symbiosis factors.</title>
        <authorList>
            <person name="Newell P.D."/>
            <person name="Chaston J.M."/>
            <person name="Douglas A.E."/>
        </authorList>
    </citation>
    <scope>NUCLEOTIDE SEQUENCE [LARGE SCALE GENOMIC DNA]</scope>
    <source>
        <strain evidence="11 12">DmCS_006</strain>
    </source>
</reference>
<dbReference type="RefSeq" id="WP_035379557.1">
    <property type="nucleotide sequence ID" value="NZ_JACAOJ010000050.1"/>
</dbReference>
<organism evidence="11 12">
    <name type="scientific">Acetobacter tropicalis</name>
    <dbReference type="NCBI Taxonomy" id="104102"/>
    <lineage>
        <taxon>Bacteria</taxon>
        <taxon>Pseudomonadati</taxon>
        <taxon>Pseudomonadota</taxon>
        <taxon>Alphaproteobacteria</taxon>
        <taxon>Acetobacterales</taxon>
        <taxon>Acetobacteraceae</taxon>
        <taxon>Acetobacter</taxon>
    </lineage>
</organism>
<keyword evidence="7" id="KW-0378">Hydrolase</keyword>
<evidence type="ECO:0000256" key="2">
    <source>
        <dbReference type="ARBA" id="ARBA00003145"/>
    </source>
</evidence>
<evidence type="ECO:0000259" key="10">
    <source>
        <dbReference type="PROSITE" id="PS50035"/>
    </source>
</evidence>
<dbReference type="SUPFAM" id="SSF56024">
    <property type="entry name" value="Phospholipase D/nuclease"/>
    <property type="match status" value="2"/>
</dbReference>
<evidence type="ECO:0000256" key="9">
    <source>
        <dbReference type="ARBA" id="ARBA00029594"/>
    </source>
</evidence>
<evidence type="ECO:0000256" key="1">
    <source>
        <dbReference type="ARBA" id="ARBA00000798"/>
    </source>
</evidence>
<dbReference type="Gene3D" id="3.30.870.10">
    <property type="entry name" value="Endonuclease Chain A"/>
    <property type="match status" value="2"/>
</dbReference>
<dbReference type="InterPro" id="IPR001736">
    <property type="entry name" value="PLipase_D/transphosphatidylase"/>
</dbReference>
<evidence type="ECO:0000256" key="3">
    <source>
        <dbReference type="ARBA" id="ARBA00004613"/>
    </source>
</evidence>
<dbReference type="GO" id="GO:0005886">
    <property type="term" value="C:plasma membrane"/>
    <property type="evidence" value="ECO:0007669"/>
    <property type="project" value="TreeGrafter"/>
</dbReference>
<feature type="domain" description="PLD phosphodiesterase" evidence="10">
    <location>
        <begin position="127"/>
        <end position="154"/>
    </location>
</feature>
<dbReference type="GO" id="GO:0009395">
    <property type="term" value="P:phospholipid catabolic process"/>
    <property type="evidence" value="ECO:0007669"/>
    <property type="project" value="TreeGrafter"/>
</dbReference>
<dbReference type="CDD" id="cd09143">
    <property type="entry name" value="PLDc_vPLD1_2_like_bac_2"/>
    <property type="match status" value="1"/>
</dbReference>
<dbReference type="GO" id="GO:0005576">
    <property type="term" value="C:extracellular region"/>
    <property type="evidence" value="ECO:0007669"/>
    <property type="project" value="UniProtKB-SubCell"/>
</dbReference>
<dbReference type="PROSITE" id="PS50035">
    <property type="entry name" value="PLD"/>
    <property type="match status" value="2"/>
</dbReference>
<dbReference type="AlphaFoldDB" id="A0A094YTB8"/>
<evidence type="ECO:0000256" key="8">
    <source>
        <dbReference type="ARBA" id="ARBA00023098"/>
    </source>
</evidence>
<dbReference type="PANTHER" id="PTHR18896:SF76">
    <property type="entry name" value="PHOSPHOLIPASE"/>
    <property type="match status" value="1"/>
</dbReference>
<evidence type="ECO:0000313" key="11">
    <source>
        <dbReference type="EMBL" id="KGB23884.1"/>
    </source>
</evidence>
<protein>
    <recommendedName>
        <fullName evidence="4">Phospholipase D</fullName>
    </recommendedName>
    <alternativeName>
        <fullName evidence="9">Choline phosphatase</fullName>
    </alternativeName>
</protein>
<comment type="subcellular location">
    <subcellularLocation>
        <location evidence="3">Secreted</location>
    </subcellularLocation>
</comment>
<feature type="domain" description="PLD phosphodiesterase" evidence="10">
    <location>
        <begin position="341"/>
        <end position="368"/>
    </location>
</feature>
<dbReference type="GeneID" id="89477294"/>
<comment type="caution">
    <text evidence="11">The sequence shown here is derived from an EMBL/GenBank/DDBJ whole genome shotgun (WGS) entry which is preliminary data.</text>
</comment>
<dbReference type="CDD" id="cd09140">
    <property type="entry name" value="PLDc_vPLD1_2_like_bac_1"/>
    <property type="match status" value="1"/>
</dbReference>
<sequence>MRDRQLLQPGKTCWRVEDADRFSVIIDAADYFVAARRAMLEARHSILLLGWDFDPRIKFGEPEKGEPATLGAFILWLAERTPTLQIRLLRWDTGALKSLLCWRSLRTLARWAMHPRITLRLDGKHPFSGSQHHKIVAIDDQLAFCGGIDMTVGRWDTRAHRDHDPRRKSPDGAALKPWHDATSMFDGKAARAIGDLARDRWKTVTGDCLPLPASRHTCWPEGFTPAFEAVRLGIARTIPKMEDTAPCHEIEGAYLSLIARAQRFIYAESQYFASRKVAHAIAKRLTEKDGPEIVVINPLSAEGWLEPVAMDTARARLVEALQRLDTHGRFRLYHPVTEGGAPIYVHAKVTVVDSDILRVGSSNFNNRSLRLDTECDVLLCTDEGDNASSGPKIAALRNDLLAEHLGVTPAQVADLLEQTGSLIETIERLRSPGRTLTPYHVPALSGIEEWLADNEILDPHGPDEIFEMPGRNSLFKGWAALRRKCRPRG</sequence>
<dbReference type="InterPro" id="IPR025202">
    <property type="entry name" value="PLD-like_dom"/>
</dbReference>
<keyword evidence="8" id="KW-0443">Lipid metabolism</keyword>
<evidence type="ECO:0000313" key="12">
    <source>
        <dbReference type="Proteomes" id="UP000029448"/>
    </source>
</evidence>
<keyword evidence="5" id="KW-0964">Secreted</keyword>
<dbReference type="STRING" id="104102.AtDm6_1516"/>
<keyword evidence="12" id="KW-1185">Reference proteome</keyword>
<dbReference type="GO" id="GO:0004630">
    <property type="term" value="F:phospholipase D activity"/>
    <property type="evidence" value="ECO:0007669"/>
    <property type="project" value="TreeGrafter"/>
</dbReference>
<evidence type="ECO:0000256" key="4">
    <source>
        <dbReference type="ARBA" id="ARBA00018392"/>
    </source>
</evidence>
<dbReference type="InterPro" id="IPR015679">
    <property type="entry name" value="PLipase_D_fam"/>
</dbReference>
<dbReference type="PANTHER" id="PTHR18896">
    <property type="entry name" value="PHOSPHOLIPASE D"/>
    <property type="match status" value="1"/>
</dbReference>